<organism evidence="1 2">
    <name type="scientific">Segatella copri</name>
    <dbReference type="NCBI Taxonomy" id="165179"/>
    <lineage>
        <taxon>Bacteria</taxon>
        <taxon>Pseudomonadati</taxon>
        <taxon>Bacteroidota</taxon>
        <taxon>Bacteroidia</taxon>
        <taxon>Bacteroidales</taxon>
        <taxon>Prevotellaceae</taxon>
        <taxon>Segatella</taxon>
    </lineage>
</organism>
<keyword evidence="1" id="KW-0547">Nucleotide-binding</keyword>
<keyword evidence="1" id="KW-0067">ATP-binding</keyword>
<sequence length="384" mass="44488">MRKSKEAPFVFGVRVEGDSFTDRREETERLKANFTYGVNTILISPRRMGKTSLVDKVCSLVECEDIRIARIDAFGCRSENDFINAFATAVVRATSSKWEEWMENAKVFLSCFVPKISIGQDPLTDFSLTLEYNAGNNTTEEVLRLPEMIARSKGCHIVVCIDEFQQIGDFPDSLTFQKKLRSVWQLQSHVSYCLYGSKKHMMEQMFQNASYPFYRFGDFFYLNKISEKDWVEYICQRFESTGKHISEELAREICQVTDRYSSYVQQLAWFVWLRVQDDSAATEEDLKYGIDRLLDACEPLFIQQTEDLSAYQMNFLHAIINGVHTGFTQTAILETYRLGTAANVTRLKKSLMVKDLITIPVPKHLEMSDPILALWLKRRVWKES</sequence>
<dbReference type="PANTHER" id="PTHR34301:SF8">
    <property type="entry name" value="ATPASE DOMAIN-CONTAINING PROTEIN"/>
    <property type="match status" value="1"/>
</dbReference>
<dbReference type="SUPFAM" id="SSF52540">
    <property type="entry name" value="P-loop containing nucleoside triphosphate hydrolases"/>
    <property type="match status" value="1"/>
</dbReference>
<gene>
    <name evidence="1" type="ORF">F7D73_08920</name>
</gene>
<name>A0A6G1U2R4_9BACT</name>
<dbReference type="InterPro" id="IPR027417">
    <property type="entry name" value="P-loop_NTPase"/>
</dbReference>
<dbReference type="AlphaFoldDB" id="A0A6G1U2R4"/>
<evidence type="ECO:0000313" key="2">
    <source>
        <dbReference type="Proteomes" id="UP000480425"/>
    </source>
</evidence>
<evidence type="ECO:0000313" key="1">
    <source>
        <dbReference type="EMBL" id="MQN81071.1"/>
    </source>
</evidence>
<dbReference type="OrthoDB" id="9805535at2"/>
<proteinExistence type="predicted"/>
<reference evidence="1 2" key="1">
    <citation type="submission" date="2019-09" db="EMBL/GenBank/DDBJ databases">
        <title>Distinct polysaccharide growth profiles of human intestinal Prevotella copri isolates.</title>
        <authorList>
            <person name="Fehlner-Peach H."/>
            <person name="Magnabosco C."/>
            <person name="Raghavan V."/>
            <person name="Scher J.U."/>
            <person name="Tett A."/>
            <person name="Cox L.M."/>
            <person name="Gottsegen C."/>
            <person name="Watters A."/>
            <person name="Wiltshire- Gordon J.D."/>
            <person name="Segata N."/>
            <person name="Bonneau R."/>
            <person name="Littman D.R."/>
        </authorList>
    </citation>
    <scope>NUCLEOTIDE SEQUENCE [LARGE SCALE GENOMIC DNA]</scope>
    <source>
        <strain evidence="2">iA622</strain>
    </source>
</reference>
<dbReference type="RefSeq" id="WP_153123997.1">
    <property type="nucleotide sequence ID" value="NZ_VZCB01000075.1"/>
</dbReference>
<comment type="caution">
    <text evidence="1">The sequence shown here is derived from an EMBL/GenBank/DDBJ whole genome shotgun (WGS) entry which is preliminary data.</text>
</comment>
<accession>A0A6G1U2R4</accession>
<dbReference type="EMBL" id="VZCB01000075">
    <property type="protein sequence ID" value="MQN81071.1"/>
    <property type="molecule type" value="Genomic_DNA"/>
</dbReference>
<dbReference type="Gene3D" id="3.40.50.300">
    <property type="entry name" value="P-loop containing nucleotide triphosphate hydrolases"/>
    <property type="match status" value="1"/>
</dbReference>
<dbReference type="GO" id="GO:0005524">
    <property type="term" value="F:ATP binding"/>
    <property type="evidence" value="ECO:0007669"/>
    <property type="project" value="UniProtKB-KW"/>
</dbReference>
<protein>
    <submittedName>
        <fullName evidence="1">ATP-binding protein</fullName>
    </submittedName>
</protein>
<dbReference type="Proteomes" id="UP000480425">
    <property type="component" value="Unassembled WGS sequence"/>
</dbReference>
<dbReference type="PANTHER" id="PTHR34301">
    <property type="entry name" value="DNA-BINDING PROTEIN-RELATED"/>
    <property type="match status" value="1"/>
</dbReference>